<evidence type="ECO:0000313" key="2">
    <source>
        <dbReference type="EMBL" id="GBP19291.1"/>
    </source>
</evidence>
<proteinExistence type="predicted"/>
<organism evidence="2 3">
    <name type="scientific">Eumeta variegata</name>
    <name type="common">Bagworm moth</name>
    <name type="synonym">Eumeta japonica</name>
    <dbReference type="NCBI Taxonomy" id="151549"/>
    <lineage>
        <taxon>Eukaryota</taxon>
        <taxon>Metazoa</taxon>
        <taxon>Ecdysozoa</taxon>
        <taxon>Arthropoda</taxon>
        <taxon>Hexapoda</taxon>
        <taxon>Insecta</taxon>
        <taxon>Pterygota</taxon>
        <taxon>Neoptera</taxon>
        <taxon>Endopterygota</taxon>
        <taxon>Lepidoptera</taxon>
        <taxon>Glossata</taxon>
        <taxon>Ditrysia</taxon>
        <taxon>Tineoidea</taxon>
        <taxon>Psychidae</taxon>
        <taxon>Oiketicinae</taxon>
        <taxon>Eumeta</taxon>
    </lineage>
</organism>
<gene>
    <name evidence="2" type="ORF">EVAR_79891_1</name>
</gene>
<evidence type="ECO:0000313" key="3">
    <source>
        <dbReference type="Proteomes" id="UP000299102"/>
    </source>
</evidence>
<dbReference type="EMBL" id="BGZK01000106">
    <property type="protein sequence ID" value="GBP19291.1"/>
    <property type="molecule type" value="Genomic_DNA"/>
</dbReference>
<feature type="region of interest" description="Disordered" evidence="1">
    <location>
        <begin position="48"/>
        <end position="76"/>
    </location>
</feature>
<name>A0A4C1TYY7_EUMVA</name>
<dbReference type="AlphaFoldDB" id="A0A4C1TYY7"/>
<protein>
    <submittedName>
        <fullName evidence="2">Uncharacterized protein</fullName>
    </submittedName>
</protein>
<dbReference type="Proteomes" id="UP000299102">
    <property type="component" value="Unassembled WGS sequence"/>
</dbReference>
<sequence>MEVLIGHIVTLQLRKSLLVFSGKTPMTKRALQRTKRVVHVIGLSNSNSETHRSIRPLSESNPVPPDSKTTLPPTAPPPLIEYGVWKLS</sequence>
<accession>A0A4C1TYY7</accession>
<reference evidence="2 3" key="1">
    <citation type="journal article" date="2019" name="Commun. Biol.">
        <title>The bagworm genome reveals a unique fibroin gene that provides high tensile strength.</title>
        <authorList>
            <person name="Kono N."/>
            <person name="Nakamura H."/>
            <person name="Ohtoshi R."/>
            <person name="Tomita M."/>
            <person name="Numata K."/>
            <person name="Arakawa K."/>
        </authorList>
    </citation>
    <scope>NUCLEOTIDE SEQUENCE [LARGE SCALE GENOMIC DNA]</scope>
</reference>
<evidence type="ECO:0000256" key="1">
    <source>
        <dbReference type="SAM" id="MobiDB-lite"/>
    </source>
</evidence>
<keyword evidence="3" id="KW-1185">Reference proteome</keyword>
<comment type="caution">
    <text evidence="2">The sequence shown here is derived from an EMBL/GenBank/DDBJ whole genome shotgun (WGS) entry which is preliminary data.</text>
</comment>